<reference evidence="1" key="1">
    <citation type="journal article" date="2023" name="Plant J.">
        <title>Genome sequences and population genomics provide insights into the demographic history, inbreeding, and mutation load of two 'living fossil' tree species of Dipteronia.</title>
        <authorList>
            <person name="Feng Y."/>
            <person name="Comes H.P."/>
            <person name="Chen J."/>
            <person name="Zhu S."/>
            <person name="Lu R."/>
            <person name="Zhang X."/>
            <person name="Li P."/>
            <person name="Qiu J."/>
            <person name="Olsen K.M."/>
            <person name="Qiu Y."/>
        </authorList>
    </citation>
    <scope>NUCLEOTIDE SEQUENCE</scope>
    <source>
        <strain evidence="1">KIB01</strain>
    </source>
</reference>
<dbReference type="AlphaFoldDB" id="A0AAD9U4W6"/>
<dbReference type="Proteomes" id="UP001280121">
    <property type="component" value="Unassembled WGS sequence"/>
</dbReference>
<protein>
    <submittedName>
        <fullName evidence="1">Uncharacterized protein</fullName>
    </submittedName>
</protein>
<proteinExistence type="predicted"/>
<evidence type="ECO:0000313" key="1">
    <source>
        <dbReference type="EMBL" id="KAK2647571.1"/>
    </source>
</evidence>
<dbReference type="EMBL" id="JANJYI010000005">
    <property type="protein sequence ID" value="KAK2647571.1"/>
    <property type="molecule type" value="Genomic_DNA"/>
</dbReference>
<keyword evidence="2" id="KW-1185">Reference proteome</keyword>
<comment type="caution">
    <text evidence="1">The sequence shown here is derived from an EMBL/GenBank/DDBJ whole genome shotgun (WGS) entry which is preliminary data.</text>
</comment>
<accession>A0AAD9U4W6</accession>
<evidence type="ECO:0000313" key="2">
    <source>
        <dbReference type="Proteomes" id="UP001280121"/>
    </source>
</evidence>
<sequence length="65" mass="7266">MEGSSSTSTNINGGVTFINKICFYGKKARLKISESKNSTDHGNMFTWKNAQVRIHAKWLKDDDAS</sequence>
<organism evidence="1 2">
    <name type="scientific">Dipteronia dyeriana</name>
    <dbReference type="NCBI Taxonomy" id="168575"/>
    <lineage>
        <taxon>Eukaryota</taxon>
        <taxon>Viridiplantae</taxon>
        <taxon>Streptophyta</taxon>
        <taxon>Embryophyta</taxon>
        <taxon>Tracheophyta</taxon>
        <taxon>Spermatophyta</taxon>
        <taxon>Magnoliopsida</taxon>
        <taxon>eudicotyledons</taxon>
        <taxon>Gunneridae</taxon>
        <taxon>Pentapetalae</taxon>
        <taxon>rosids</taxon>
        <taxon>malvids</taxon>
        <taxon>Sapindales</taxon>
        <taxon>Sapindaceae</taxon>
        <taxon>Hippocastanoideae</taxon>
        <taxon>Acereae</taxon>
        <taxon>Dipteronia</taxon>
    </lineage>
</organism>
<gene>
    <name evidence="1" type="ORF">Ddye_015060</name>
</gene>
<name>A0AAD9U4W6_9ROSI</name>